<keyword evidence="2" id="KW-1185">Reference proteome</keyword>
<gene>
    <name evidence="1" type="ORF">NT26_1433</name>
</gene>
<dbReference type="RefSeq" id="WP_052638048.1">
    <property type="nucleotide sequence ID" value="NZ_FO082820.1"/>
</dbReference>
<dbReference type="Pfam" id="PF09956">
    <property type="entry name" value="Phage_cement_2"/>
    <property type="match status" value="1"/>
</dbReference>
<dbReference type="STRING" id="1125847.NT26_1433"/>
<name>L0NFV1_9HYPH</name>
<dbReference type="InterPro" id="IPR011231">
    <property type="entry name" value="Phage_VT1-Sakai_H0018"/>
</dbReference>
<sequence>MRNFIQPGKVLTAVAPSGGVVSGQLVQVGLIIGVAATSAAEGEQYELALGEVYELPKVSAQAWTMGAAIYMDATGIATTVATDNTKIGVAAAAAANPSGSGLVRLNDNF</sequence>
<dbReference type="Proteomes" id="UP000010792">
    <property type="component" value="Chromosome"/>
</dbReference>
<dbReference type="PIRSF" id="PIRSF030771">
    <property type="entry name" value="UCP030771"/>
    <property type="match status" value="1"/>
</dbReference>
<reference evidence="1 2" key="1">
    <citation type="journal article" date="2013" name="Genome Biol. Evol.">
        <title>Life in an arsenic-containing gold mine: genome and physiology of the autotrophic arsenite-oxidizing bacterium rhizobium sp. NT-26.</title>
        <authorList>
            <person name="Andres J."/>
            <person name="Arsene-Ploetze F."/>
            <person name="Barbe V."/>
            <person name="Brochier-Armanet C."/>
            <person name="Cleiss-Arnold J."/>
            <person name="Coppee J.Y."/>
            <person name="Dillies M.A."/>
            <person name="Geist"/>
            <person name="L"/>
            <person name="Joublin A."/>
            <person name="Koechler S."/>
            <person name="Lassalle F."/>
            <person name="Marchal M."/>
            <person name="Medigue C."/>
            <person name="Muller D."/>
            <person name="Nesme X."/>
            <person name="Plewniak F."/>
            <person name="Proux C."/>
            <person name="Ramirez-Bahena M.H."/>
            <person name="Schenowitz C."/>
            <person name="Sismeiro O."/>
            <person name="Vallenet D."/>
            <person name="Santini J.M."/>
            <person name="Bertin P.N."/>
        </authorList>
    </citation>
    <scope>NUCLEOTIDE SEQUENCE [LARGE SCALE GENOMIC DNA]</scope>
    <source>
        <strain evidence="1 2">NT-26</strain>
    </source>
</reference>
<dbReference type="OrthoDB" id="5365964at2"/>
<evidence type="ECO:0000313" key="1">
    <source>
        <dbReference type="EMBL" id="CCF19157.1"/>
    </source>
</evidence>
<proteinExistence type="predicted"/>
<accession>L0NFV1</accession>
<evidence type="ECO:0000313" key="2">
    <source>
        <dbReference type="Proteomes" id="UP000010792"/>
    </source>
</evidence>
<organism evidence="1 2">
    <name type="scientific">Pseudorhizobium banfieldiae</name>
    <dbReference type="NCBI Taxonomy" id="1125847"/>
    <lineage>
        <taxon>Bacteria</taxon>
        <taxon>Pseudomonadati</taxon>
        <taxon>Pseudomonadota</taxon>
        <taxon>Alphaproteobacteria</taxon>
        <taxon>Hyphomicrobiales</taxon>
        <taxon>Rhizobiaceae</taxon>
        <taxon>Rhizobium/Agrobacterium group</taxon>
        <taxon>Pseudorhizobium</taxon>
    </lineage>
</organism>
<evidence type="ECO:0008006" key="3">
    <source>
        <dbReference type="Google" id="ProtNLM"/>
    </source>
</evidence>
<dbReference type="AlphaFoldDB" id="L0NFV1"/>
<protein>
    <recommendedName>
        <fullName evidence="3">DUF2190 family protein</fullName>
    </recommendedName>
</protein>
<dbReference type="EMBL" id="FO082820">
    <property type="protein sequence ID" value="CCF19157.1"/>
    <property type="molecule type" value="Genomic_DNA"/>
</dbReference>
<dbReference type="KEGG" id="rht:NT26_1433"/>